<name>A0A383A8I4_9ZZZZ</name>
<evidence type="ECO:0000313" key="1">
    <source>
        <dbReference type="EMBL" id="SVE03358.1"/>
    </source>
</evidence>
<evidence type="ECO:0008006" key="2">
    <source>
        <dbReference type="Google" id="ProtNLM"/>
    </source>
</evidence>
<proteinExistence type="predicted"/>
<accession>A0A383A8I4</accession>
<dbReference type="AlphaFoldDB" id="A0A383A8I4"/>
<gene>
    <name evidence="1" type="ORF">METZ01_LOCUS456212</name>
</gene>
<sequence length="170" mass="19591">LAIDEFIRRQGLFLEAEIKAMYDVPNFIKQSQKLGYDNFINDAGGSLCELGDKKLYQLLAKNTLIIYIKTNKDAERALIERSKNQPKPVYYHPDFFESALRSYLEKNSFDYVAQISPDAFVRWVFPRLVEDRLAKYQALADQYGYTIKSDDLYHCNSADDVINLIAGALD</sequence>
<dbReference type="EMBL" id="UINC01189597">
    <property type="protein sequence ID" value="SVE03358.1"/>
    <property type="molecule type" value="Genomic_DNA"/>
</dbReference>
<feature type="non-terminal residue" evidence="1">
    <location>
        <position position="1"/>
    </location>
</feature>
<reference evidence="1" key="1">
    <citation type="submission" date="2018-05" db="EMBL/GenBank/DDBJ databases">
        <authorList>
            <person name="Lanie J.A."/>
            <person name="Ng W.-L."/>
            <person name="Kazmierczak K.M."/>
            <person name="Andrzejewski T.M."/>
            <person name="Davidsen T.M."/>
            <person name="Wayne K.J."/>
            <person name="Tettelin H."/>
            <person name="Glass J.I."/>
            <person name="Rusch D."/>
            <person name="Podicherti R."/>
            <person name="Tsui H.-C.T."/>
            <person name="Winkler M.E."/>
        </authorList>
    </citation>
    <scope>NUCLEOTIDE SEQUENCE</scope>
</reference>
<organism evidence="1">
    <name type="scientific">marine metagenome</name>
    <dbReference type="NCBI Taxonomy" id="408172"/>
    <lineage>
        <taxon>unclassified sequences</taxon>
        <taxon>metagenomes</taxon>
        <taxon>ecological metagenomes</taxon>
    </lineage>
</organism>
<protein>
    <recommendedName>
        <fullName evidence="2">ATPase</fullName>
    </recommendedName>
</protein>